<dbReference type="InterPro" id="IPR025447">
    <property type="entry name" value="DUF4192"/>
</dbReference>
<evidence type="ECO:0000313" key="1">
    <source>
        <dbReference type="EMBL" id="MDM7885377.1"/>
    </source>
</evidence>
<evidence type="ECO:0000313" key="2">
    <source>
        <dbReference type="Proteomes" id="UP001237823"/>
    </source>
</evidence>
<gene>
    <name evidence="1" type="ORF">QUG92_09690</name>
</gene>
<proteinExistence type="predicted"/>
<reference evidence="1 2" key="1">
    <citation type="submission" date="2023-06" db="EMBL/GenBank/DDBJ databases">
        <authorList>
            <person name="Feng G."/>
            <person name="Li J."/>
            <person name="Zhu H."/>
        </authorList>
    </citation>
    <scope>NUCLEOTIDE SEQUENCE [LARGE SCALE GENOMIC DNA]</scope>
    <source>
        <strain evidence="1 2">RHCKG23</strain>
    </source>
</reference>
<sequence length="211" mass="21935">MTSTRDGHSSTHVRWPREIAAAVTLRAACASLVAPATGGPAGRDGLVDHELDQELDRRRAVVVTTACGALATRFALVGFLAACDDPDPRTVVPFDPFRDPTPPALGGGGPVPDRARLRVAGARCASAWRTWRADGAVGGDVGIGAAGALALGAWCAWAVGSSARAEVRARHALDTRPDDPFAWLVLRAVRSGHEPAWWGSATGRTGSSTVD</sequence>
<dbReference type="RefSeq" id="WP_289458863.1">
    <property type="nucleotide sequence ID" value="NZ_JAUCML010000005.1"/>
</dbReference>
<name>A0ABT7T8T9_9MICO</name>
<comment type="caution">
    <text evidence="1">The sequence shown here is derived from an EMBL/GenBank/DDBJ whole genome shotgun (WGS) entry which is preliminary data.</text>
</comment>
<organism evidence="1 2">
    <name type="scientific">Curtobacterium citri</name>
    <dbReference type="NCBI Taxonomy" id="3055139"/>
    <lineage>
        <taxon>Bacteria</taxon>
        <taxon>Bacillati</taxon>
        <taxon>Actinomycetota</taxon>
        <taxon>Actinomycetes</taxon>
        <taxon>Micrococcales</taxon>
        <taxon>Microbacteriaceae</taxon>
        <taxon>Curtobacterium</taxon>
    </lineage>
</organism>
<keyword evidence="2" id="KW-1185">Reference proteome</keyword>
<dbReference type="EMBL" id="JAUCML010000005">
    <property type="protein sequence ID" value="MDM7885377.1"/>
    <property type="molecule type" value="Genomic_DNA"/>
</dbReference>
<protein>
    <submittedName>
        <fullName evidence="1">Uncharacterized protein</fullName>
    </submittedName>
</protein>
<accession>A0ABT7T8T9</accession>
<dbReference type="Pfam" id="PF13830">
    <property type="entry name" value="DUF4192"/>
    <property type="match status" value="1"/>
</dbReference>
<dbReference type="Proteomes" id="UP001237823">
    <property type="component" value="Unassembled WGS sequence"/>
</dbReference>